<reference evidence="12" key="1">
    <citation type="journal article" date="2010" name="Nature">
        <title>The Amphimedon queenslandica genome and the evolution of animal complexity.</title>
        <authorList>
            <person name="Srivastava M."/>
            <person name="Simakov O."/>
            <person name="Chapman J."/>
            <person name="Fahey B."/>
            <person name="Gauthier M.E."/>
            <person name="Mitros T."/>
            <person name="Richards G.S."/>
            <person name="Conaco C."/>
            <person name="Dacre M."/>
            <person name="Hellsten U."/>
            <person name="Larroux C."/>
            <person name="Putnam N.H."/>
            <person name="Stanke M."/>
            <person name="Adamska M."/>
            <person name="Darling A."/>
            <person name="Degnan S.M."/>
            <person name="Oakley T.H."/>
            <person name="Plachetzki D.C."/>
            <person name="Zhai Y."/>
            <person name="Adamski M."/>
            <person name="Calcino A."/>
            <person name="Cummins S.F."/>
            <person name="Goodstein D.M."/>
            <person name="Harris C."/>
            <person name="Jackson D.J."/>
            <person name="Leys S.P."/>
            <person name="Shu S."/>
            <person name="Woodcroft B.J."/>
            <person name="Vervoort M."/>
            <person name="Kosik K.S."/>
            <person name="Manning G."/>
            <person name="Degnan B.M."/>
            <person name="Rokhsar D.S."/>
        </authorList>
    </citation>
    <scope>NUCLEOTIDE SEQUENCE [LARGE SCALE GENOMIC DNA]</scope>
</reference>
<dbReference type="eggNOG" id="KOG0762">
    <property type="taxonomic scope" value="Eukaryota"/>
</dbReference>
<dbReference type="InterPro" id="IPR050567">
    <property type="entry name" value="Mitochondrial_Carrier"/>
</dbReference>
<evidence type="ECO:0000256" key="4">
    <source>
        <dbReference type="ARBA" id="ARBA00022692"/>
    </source>
</evidence>
<dbReference type="PRINTS" id="PR00926">
    <property type="entry name" value="MITOCARRIER"/>
</dbReference>
<dbReference type="OrthoDB" id="1924968at2759"/>
<dbReference type="EnsemblMetazoa" id="Aqu2.1.12541_001">
    <property type="protein sequence ID" value="Aqu2.1.12541_001"/>
    <property type="gene ID" value="Aqu2.1.12541"/>
</dbReference>
<dbReference type="Gene3D" id="1.50.40.10">
    <property type="entry name" value="Mitochondrial carrier domain"/>
    <property type="match status" value="1"/>
</dbReference>
<dbReference type="PROSITE" id="PS50920">
    <property type="entry name" value="SOLCAR"/>
    <property type="match status" value="3"/>
</dbReference>
<dbReference type="InterPro" id="IPR018108">
    <property type="entry name" value="MCP_transmembrane"/>
</dbReference>
<name>A0A1X7TD87_AMPQE</name>
<evidence type="ECO:0000256" key="2">
    <source>
        <dbReference type="ARBA" id="ARBA00006375"/>
    </source>
</evidence>
<dbReference type="PANTHER" id="PTHR45624:SF10">
    <property type="entry name" value="SLC (SOLUTE CARRIER) HOMOLOG"/>
    <property type="match status" value="1"/>
</dbReference>
<dbReference type="GO" id="GO:0022857">
    <property type="term" value="F:transmembrane transporter activity"/>
    <property type="evidence" value="ECO:0007669"/>
    <property type="project" value="TreeGrafter"/>
</dbReference>
<dbReference type="InterPro" id="IPR023395">
    <property type="entry name" value="MCP_dom_sf"/>
</dbReference>
<feature type="repeat" description="Solcar" evidence="9">
    <location>
        <begin position="215"/>
        <end position="313"/>
    </location>
</feature>
<dbReference type="EnsemblMetazoa" id="XM_011409468.2">
    <property type="protein sequence ID" value="XP_011407770.1"/>
    <property type="gene ID" value="LOC105314992"/>
</dbReference>
<feature type="repeat" description="Solcar" evidence="9">
    <location>
        <begin position="104"/>
        <end position="195"/>
    </location>
</feature>
<evidence type="ECO:0000256" key="3">
    <source>
        <dbReference type="ARBA" id="ARBA00022448"/>
    </source>
</evidence>
<evidence type="ECO:0000313" key="12">
    <source>
        <dbReference type="Proteomes" id="UP000007879"/>
    </source>
</evidence>
<dbReference type="Pfam" id="PF00153">
    <property type="entry name" value="Mito_carr"/>
    <property type="match status" value="3"/>
</dbReference>
<dbReference type="AlphaFoldDB" id="A0A1X7TD87"/>
<evidence type="ECO:0000313" key="11">
    <source>
        <dbReference type="EnsemblMetazoa" id="Aqu2.1.12541_001"/>
    </source>
</evidence>
<dbReference type="InterPro" id="IPR002067">
    <property type="entry name" value="MCP"/>
</dbReference>
<dbReference type="Proteomes" id="UP000007879">
    <property type="component" value="Unassembled WGS sequence"/>
</dbReference>
<keyword evidence="12" id="KW-1185">Reference proteome</keyword>
<dbReference type="KEGG" id="aqu:105314992"/>
<accession>A0A1X7TD87</accession>
<feature type="repeat" description="Solcar" evidence="9">
    <location>
        <begin position="13"/>
        <end position="97"/>
    </location>
</feature>
<reference evidence="11" key="2">
    <citation type="submission" date="2017-05" db="UniProtKB">
        <authorList>
            <consortium name="EnsemblMetazoa"/>
        </authorList>
    </citation>
    <scope>IDENTIFICATION</scope>
</reference>
<keyword evidence="3 10" id="KW-0813">Transport</keyword>
<keyword evidence="4 9" id="KW-0812">Transmembrane</keyword>
<evidence type="ECO:0000256" key="5">
    <source>
        <dbReference type="ARBA" id="ARBA00022737"/>
    </source>
</evidence>
<comment type="similarity">
    <text evidence="2 10">Belongs to the mitochondrial carrier (TC 2.A.29) family.</text>
</comment>
<evidence type="ECO:0008006" key="13">
    <source>
        <dbReference type="Google" id="ProtNLM"/>
    </source>
</evidence>
<keyword evidence="8 9" id="KW-0472">Membrane</keyword>
<evidence type="ECO:0000256" key="8">
    <source>
        <dbReference type="ARBA" id="ARBA00023136"/>
    </source>
</evidence>
<evidence type="ECO:0000256" key="1">
    <source>
        <dbReference type="ARBA" id="ARBA00004225"/>
    </source>
</evidence>
<dbReference type="PANTHER" id="PTHR45624">
    <property type="entry name" value="MITOCHONDRIAL BASIC AMINO ACIDS TRANSPORTER-RELATED"/>
    <property type="match status" value="1"/>
</dbReference>
<dbReference type="GO" id="GO:0031966">
    <property type="term" value="C:mitochondrial membrane"/>
    <property type="evidence" value="ECO:0007669"/>
    <property type="project" value="UniProtKB-SubCell"/>
</dbReference>
<organism evidence="11">
    <name type="scientific">Amphimedon queenslandica</name>
    <name type="common">Sponge</name>
    <dbReference type="NCBI Taxonomy" id="400682"/>
    <lineage>
        <taxon>Eukaryota</taxon>
        <taxon>Metazoa</taxon>
        <taxon>Porifera</taxon>
        <taxon>Demospongiae</taxon>
        <taxon>Heteroscleromorpha</taxon>
        <taxon>Haplosclerida</taxon>
        <taxon>Niphatidae</taxon>
        <taxon>Amphimedon</taxon>
    </lineage>
</organism>
<comment type="subcellular location">
    <subcellularLocation>
        <location evidence="1">Mitochondrion membrane</location>
        <topology evidence="1">Multi-pass membrane protein</topology>
    </subcellularLocation>
</comment>
<evidence type="ECO:0000256" key="10">
    <source>
        <dbReference type="RuleBase" id="RU000488"/>
    </source>
</evidence>
<dbReference type="InParanoid" id="A0A1X7TD87"/>
<keyword evidence="5" id="KW-0677">Repeat</keyword>
<protein>
    <recommendedName>
        <fullName evidence="13">Mitochondrial carrier protein</fullName>
    </recommendedName>
</protein>
<evidence type="ECO:0000256" key="9">
    <source>
        <dbReference type="PROSITE-ProRule" id="PRU00282"/>
    </source>
</evidence>
<sequence length="316" mass="35325">MEQEQKNSADLMTDLPHDFVAGSVAGAASMIPSHPLDLVKVRQQTLKLKGAGITSFCEIAKKEEFIKGLYKGMSFPIVGQAIINSIVFMTQGFTEKLLKKSKMKDAGAQFLSGGFGGAVQSLVCSPMELVKIQMQLKDVGVVRSADYRRSTMEFKNIKRQGGIMWGVYRGFWITTVRDTTGFAFYFCSYHTIRVQVLNTFYQEEKESGEMTIEKLPWQILGLAGGTAGCISWAVNYPVDVFKTLIQEDALKEMLAKEKGELYHKEYTGAYDCAKKVLARDGIKGYYRGMIFSLIRAFANSAVLLPIHTTLFNYLKN</sequence>
<evidence type="ECO:0000256" key="7">
    <source>
        <dbReference type="ARBA" id="ARBA00023128"/>
    </source>
</evidence>
<evidence type="ECO:0000256" key="6">
    <source>
        <dbReference type="ARBA" id="ARBA00022989"/>
    </source>
</evidence>
<gene>
    <name evidence="11" type="primary">105314992</name>
</gene>
<keyword evidence="6" id="KW-1133">Transmembrane helix</keyword>
<proteinExistence type="inferred from homology"/>
<dbReference type="SUPFAM" id="SSF103506">
    <property type="entry name" value="Mitochondrial carrier"/>
    <property type="match status" value="1"/>
</dbReference>
<keyword evidence="7" id="KW-0496">Mitochondrion</keyword>